<protein>
    <submittedName>
        <fullName evidence="1">1828_t:CDS:1</fullName>
    </submittedName>
</protein>
<evidence type="ECO:0000313" key="2">
    <source>
        <dbReference type="Proteomes" id="UP000789405"/>
    </source>
</evidence>
<sequence>REEVNNLEQQISHCIKRYVHLGFDVTNGENIEKAMQNLKWTWPIEGYMQDLYAHTHYLVLERQITQIYKLLKSDIEQPQPEYSNHTISQGIWIMPDLRRWTTAKLHEELENLDIFVDKNTPRDELITVLKTNLCLKTLDNLENNNTSMENVVTENIDLMDIDKAPNIILFSLPLGWALRHNQKYEKKEKKDYQKTW</sequence>
<dbReference type="OrthoDB" id="2417192at2759"/>
<accession>A0A9N9NUV7</accession>
<reference evidence="1" key="1">
    <citation type="submission" date="2021-06" db="EMBL/GenBank/DDBJ databases">
        <authorList>
            <person name="Kallberg Y."/>
            <person name="Tangrot J."/>
            <person name="Rosling A."/>
        </authorList>
    </citation>
    <scope>NUCLEOTIDE SEQUENCE</scope>
    <source>
        <strain evidence="1">MA453B</strain>
    </source>
</reference>
<dbReference type="AlphaFoldDB" id="A0A9N9NUV7"/>
<proteinExistence type="predicted"/>
<dbReference type="EMBL" id="CAJVPY010020090">
    <property type="protein sequence ID" value="CAG8774178.1"/>
    <property type="molecule type" value="Genomic_DNA"/>
</dbReference>
<name>A0A9N9NUV7_9GLOM</name>
<comment type="caution">
    <text evidence="1">The sequence shown here is derived from an EMBL/GenBank/DDBJ whole genome shotgun (WGS) entry which is preliminary data.</text>
</comment>
<dbReference type="Proteomes" id="UP000789405">
    <property type="component" value="Unassembled WGS sequence"/>
</dbReference>
<feature type="non-terminal residue" evidence="1">
    <location>
        <position position="196"/>
    </location>
</feature>
<keyword evidence="2" id="KW-1185">Reference proteome</keyword>
<gene>
    <name evidence="1" type="ORF">DERYTH_LOCUS18988</name>
</gene>
<evidence type="ECO:0000313" key="1">
    <source>
        <dbReference type="EMBL" id="CAG8774178.1"/>
    </source>
</evidence>
<organism evidence="1 2">
    <name type="scientific">Dentiscutata erythropus</name>
    <dbReference type="NCBI Taxonomy" id="1348616"/>
    <lineage>
        <taxon>Eukaryota</taxon>
        <taxon>Fungi</taxon>
        <taxon>Fungi incertae sedis</taxon>
        <taxon>Mucoromycota</taxon>
        <taxon>Glomeromycotina</taxon>
        <taxon>Glomeromycetes</taxon>
        <taxon>Diversisporales</taxon>
        <taxon>Gigasporaceae</taxon>
        <taxon>Dentiscutata</taxon>
    </lineage>
</organism>